<dbReference type="AlphaFoldDB" id="A0A365Y229"/>
<proteinExistence type="predicted"/>
<organism evidence="1 2">
    <name type="scientific">Chitinophaga flava</name>
    <dbReference type="NCBI Taxonomy" id="2259036"/>
    <lineage>
        <taxon>Bacteria</taxon>
        <taxon>Pseudomonadati</taxon>
        <taxon>Bacteroidota</taxon>
        <taxon>Chitinophagia</taxon>
        <taxon>Chitinophagales</taxon>
        <taxon>Chitinophagaceae</taxon>
        <taxon>Chitinophaga</taxon>
    </lineage>
</organism>
<reference evidence="1 2" key="1">
    <citation type="submission" date="2018-05" db="EMBL/GenBank/DDBJ databases">
        <title>Chitinophaga sp. K3CV102501T nov., isolated from isolated from a monsoon evergreen broad-leaved forest soil.</title>
        <authorList>
            <person name="Lv Y."/>
        </authorList>
    </citation>
    <scope>NUCLEOTIDE SEQUENCE [LARGE SCALE GENOMIC DNA]</scope>
    <source>
        <strain evidence="1 2">GDMCC 1.1325</strain>
    </source>
</reference>
<dbReference type="OrthoDB" id="1364255at2"/>
<evidence type="ECO:0000313" key="2">
    <source>
        <dbReference type="Proteomes" id="UP000253410"/>
    </source>
</evidence>
<keyword evidence="2" id="KW-1185">Reference proteome</keyword>
<dbReference type="Proteomes" id="UP000253410">
    <property type="component" value="Unassembled WGS sequence"/>
</dbReference>
<gene>
    <name evidence="1" type="ORF">DF182_08865</name>
</gene>
<protein>
    <recommendedName>
        <fullName evidence="3">Addiction module toxin RelE</fullName>
    </recommendedName>
</protein>
<evidence type="ECO:0000313" key="1">
    <source>
        <dbReference type="EMBL" id="RBL92672.1"/>
    </source>
</evidence>
<name>A0A365Y229_9BACT</name>
<evidence type="ECO:0008006" key="3">
    <source>
        <dbReference type="Google" id="ProtNLM"/>
    </source>
</evidence>
<dbReference type="EMBL" id="QFFJ01000001">
    <property type="protein sequence ID" value="RBL92672.1"/>
    <property type="molecule type" value="Genomic_DNA"/>
</dbReference>
<comment type="caution">
    <text evidence="1">The sequence shown here is derived from an EMBL/GenBank/DDBJ whole genome shotgun (WGS) entry which is preliminary data.</text>
</comment>
<accession>A0A365Y229</accession>
<dbReference type="RefSeq" id="WP_113615273.1">
    <property type="nucleotide sequence ID" value="NZ_QFFJ01000001.1"/>
</dbReference>
<sequence>MKPKKSTQGNARESHLKTSSKTFRVITTSRFIKEAKNLKKKYPNIKEDFVSLNEKLQSDPITGNVSLGKGCYKVRMSISDKGCGESSGARVIIQAIIQDEVVYLLSVYDKSTRDTYTNKEIATILKHKFAISEDSGGW</sequence>